<feature type="compositionally biased region" description="Polar residues" evidence="1">
    <location>
        <begin position="513"/>
        <end position="523"/>
    </location>
</feature>
<keyword evidence="3" id="KW-1185">Reference proteome</keyword>
<dbReference type="GeneID" id="37269457"/>
<accession>A0A316ZGI0</accession>
<dbReference type="PANTHER" id="PTHR28153">
    <property type="entry name" value="PROTEIN, PUTATIVE-RELATED"/>
    <property type="match status" value="1"/>
</dbReference>
<dbReference type="OrthoDB" id="2152680at2759"/>
<feature type="region of interest" description="Disordered" evidence="1">
    <location>
        <begin position="418"/>
        <end position="546"/>
    </location>
</feature>
<evidence type="ECO:0000313" key="2">
    <source>
        <dbReference type="EMBL" id="PWN99393.1"/>
    </source>
</evidence>
<protein>
    <submittedName>
        <fullName evidence="2">Uncharacterized protein</fullName>
    </submittedName>
</protein>
<feature type="compositionally biased region" description="Basic residues" evidence="1">
    <location>
        <begin position="457"/>
        <end position="466"/>
    </location>
</feature>
<dbReference type="PANTHER" id="PTHR28153:SF1">
    <property type="entry name" value="DUF4484 DOMAIN-CONTAINING PROTEIN"/>
    <property type="match status" value="1"/>
</dbReference>
<sequence length="627" mass="67738">MPRASTSASGAAPQPRNVLAVCVAMFHERQGPIIAFSHPPGAAEALAGLEWRALPSGSHALLRRDHIALLPPQPLPTQEEGQHSVVAAVVRSRATAGEEGAERRGNRVICVAAVLACDEATPDSHYAAASPHFSKLAELAEATSHDPGDNSKLQQWYEANAGSALLPPVPISARYASALDPLSTLPSISSALGPLLPSLLKRMMMPDHRLLIFSPAGTPPSRALALHYALASLVPTPPEPRGLLALPDLTELLDEPRRAWIGVTPDAIFLERHSVYDTLLDLRPIAAGALPGALPALSFVGQQSGKLELIKINWSTTDFAAWRELEDICDVRSRVRRTVQISEDSQDASDHRAVQQRTKPRTLQAAPGFILALLKYCLGAWLWWPLSVSGDAGAVYGWVPTAVRSDGGAVGSVVLLSDEEDEEDSADGDEEALTEESALLDVPTSPGAYPHTQQPRLRSRSARSRSRSRDRLSEYALGDEEEEHDPLLAAAGASTASRRRRSSHNTERHMFSPTHSPSASGVQAMSGPERHQHVEAEEEEDAPSPRTSRLARALHDEWAAWSASVLRDAEALLQRKIDAGETHVSAKELRSVGLSARCAADCELLGALARERGKSVSVEKSWWTWPW</sequence>
<dbReference type="STRING" id="58919.A0A316ZGI0"/>
<dbReference type="Proteomes" id="UP000245946">
    <property type="component" value="Unassembled WGS sequence"/>
</dbReference>
<name>A0A316ZGI0_9BASI</name>
<dbReference type="RefSeq" id="XP_025599672.1">
    <property type="nucleotide sequence ID" value="XM_025741913.1"/>
</dbReference>
<proteinExistence type="predicted"/>
<reference evidence="2 3" key="1">
    <citation type="journal article" date="2018" name="Mol. Biol. Evol.">
        <title>Broad Genomic Sampling Reveals a Smut Pathogenic Ancestry of the Fungal Clade Ustilaginomycotina.</title>
        <authorList>
            <person name="Kijpornyongpan T."/>
            <person name="Mondo S.J."/>
            <person name="Barry K."/>
            <person name="Sandor L."/>
            <person name="Lee J."/>
            <person name="Lipzen A."/>
            <person name="Pangilinan J."/>
            <person name="LaButti K."/>
            <person name="Hainaut M."/>
            <person name="Henrissat B."/>
            <person name="Grigoriev I.V."/>
            <person name="Spatafora J.W."/>
            <person name="Aime M.C."/>
        </authorList>
    </citation>
    <scope>NUCLEOTIDE SEQUENCE [LARGE SCALE GENOMIC DNA]</scope>
    <source>
        <strain evidence="2 3">MCA 4186</strain>
    </source>
</reference>
<dbReference type="GO" id="GO:0005811">
    <property type="term" value="C:lipid droplet"/>
    <property type="evidence" value="ECO:0007669"/>
    <property type="project" value="TreeGrafter"/>
</dbReference>
<dbReference type="InterPro" id="IPR053056">
    <property type="entry name" value="Lipid_Metab_Assoc_Protein"/>
</dbReference>
<dbReference type="AlphaFoldDB" id="A0A316ZGI0"/>
<dbReference type="EMBL" id="KZ819288">
    <property type="protein sequence ID" value="PWN99393.1"/>
    <property type="molecule type" value="Genomic_DNA"/>
</dbReference>
<evidence type="ECO:0000256" key="1">
    <source>
        <dbReference type="SAM" id="MobiDB-lite"/>
    </source>
</evidence>
<dbReference type="Pfam" id="PF09804">
    <property type="entry name" value="DENND11"/>
    <property type="match status" value="1"/>
</dbReference>
<gene>
    <name evidence="2" type="ORF">FA09DRAFT_328790</name>
</gene>
<organism evidence="2 3">
    <name type="scientific">Tilletiopsis washingtonensis</name>
    <dbReference type="NCBI Taxonomy" id="58919"/>
    <lineage>
        <taxon>Eukaryota</taxon>
        <taxon>Fungi</taxon>
        <taxon>Dikarya</taxon>
        <taxon>Basidiomycota</taxon>
        <taxon>Ustilaginomycotina</taxon>
        <taxon>Exobasidiomycetes</taxon>
        <taxon>Entylomatales</taxon>
        <taxon>Entylomatales incertae sedis</taxon>
        <taxon>Tilletiopsis</taxon>
    </lineage>
</organism>
<dbReference type="InterPro" id="IPR018626">
    <property type="entry name" value="LCHN/Anr2"/>
</dbReference>
<feature type="compositionally biased region" description="Acidic residues" evidence="1">
    <location>
        <begin position="418"/>
        <end position="434"/>
    </location>
</feature>
<evidence type="ECO:0000313" key="3">
    <source>
        <dbReference type="Proteomes" id="UP000245946"/>
    </source>
</evidence>